<dbReference type="AlphaFoldDB" id="A0AAV4XB22"/>
<proteinExistence type="predicted"/>
<name>A0AAV4XB22_CAEEX</name>
<comment type="caution">
    <text evidence="2">The sequence shown here is derived from an EMBL/GenBank/DDBJ whole genome shotgun (WGS) entry which is preliminary data.</text>
</comment>
<dbReference type="EMBL" id="BPLR01000055">
    <property type="protein sequence ID" value="GIY91802.1"/>
    <property type="molecule type" value="Genomic_DNA"/>
</dbReference>
<reference evidence="2 3" key="1">
    <citation type="submission" date="2021-06" db="EMBL/GenBank/DDBJ databases">
        <title>Caerostris extrusa draft genome.</title>
        <authorList>
            <person name="Kono N."/>
            <person name="Arakawa K."/>
        </authorList>
    </citation>
    <scope>NUCLEOTIDE SEQUENCE [LARGE SCALE GENOMIC DNA]</scope>
</reference>
<feature type="region of interest" description="Disordered" evidence="1">
    <location>
        <begin position="1"/>
        <end position="26"/>
    </location>
</feature>
<gene>
    <name evidence="2" type="ORF">CEXT_399761</name>
</gene>
<evidence type="ECO:0000256" key="1">
    <source>
        <dbReference type="SAM" id="MobiDB-lite"/>
    </source>
</evidence>
<organism evidence="2 3">
    <name type="scientific">Caerostris extrusa</name>
    <name type="common">Bark spider</name>
    <name type="synonym">Caerostris bankana</name>
    <dbReference type="NCBI Taxonomy" id="172846"/>
    <lineage>
        <taxon>Eukaryota</taxon>
        <taxon>Metazoa</taxon>
        <taxon>Ecdysozoa</taxon>
        <taxon>Arthropoda</taxon>
        <taxon>Chelicerata</taxon>
        <taxon>Arachnida</taxon>
        <taxon>Araneae</taxon>
        <taxon>Araneomorphae</taxon>
        <taxon>Entelegynae</taxon>
        <taxon>Araneoidea</taxon>
        <taxon>Araneidae</taxon>
        <taxon>Caerostris</taxon>
    </lineage>
</organism>
<protein>
    <submittedName>
        <fullName evidence="2">Uncharacterized protein</fullName>
    </submittedName>
</protein>
<dbReference type="Proteomes" id="UP001054945">
    <property type="component" value="Unassembled WGS sequence"/>
</dbReference>
<keyword evidence="3" id="KW-1185">Reference proteome</keyword>
<sequence length="109" mass="12781">MFLSYRSFRSGQRQRSTPRSQCPSGEFHTASHVPFHRVVMNANLTSIKRTLLQRWKGRWPRAGSSSGLCFRVVGGCAERDWRLKSYQETKHPRSHHCILFFFITGRVHF</sequence>
<accession>A0AAV4XB22</accession>
<evidence type="ECO:0000313" key="2">
    <source>
        <dbReference type="EMBL" id="GIY91802.1"/>
    </source>
</evidence>
<feature type="compositionally biased region" description="Polar residues" evidence="1">
    <location>
        <begin position="7"/>
        <end position="23"/>
    </location>
</feature>
<evidence type="ECO:0000313" key="3">
    <source>
        <dbReference type="Proteomes" id="UP001054945"/>
    </source>
</evidence>